<dbReference type="GO" id="GO:0016853">
    <property type="term" value="F:isomerase activity"/>
    <property type="evidence" value="ECO:0007669"/>
    <property type="project" value="UniProtKB-KW"/>
</dbReference>
<dbReference type="EMBL" id="JAWSTH010000031">
    <property type="protein sequence ID" value="MDW5595363.1"/>
    <property type="molecule type" value="Genomic_DNA"/>
</dbReference>
<evidence type="ECO:0000259" key="1">
    <source>
        <dbReference type="Pfam" id="PF01261"/>
    </source>
</evidence>
<protein>
    <submittedName>
        <fullName evidence="2">Sugar phosphate isomerase/epimerase</fullName>
    </submittedName>
</protein>
<dbReference type="Gene3D" id="3.20.20.150">
    <property type="entry name" value="Divalent-metal-dependent TIM barrel enzymes"/>
    <property type="match status" value="1"/>
</dbReference>
<dbReference type="SUPFAM" id="SSF51658">
    <property type="entry name" value="Xylose isomerase-like"/>
    <property type="match status" value="1"/>
</dbReference>
<dbReference type="Pfam" id="PF01261">
    <property type="entry name" value="AP_endonuc_2"/>
    <property type="match status" value="1"/>
</dbReference>
<dbReference type="PANTHER" id="PTHR12110">
    <property type="entry name" value="HYDROXYPYRUVATE ISOMERASE"/>
    <property type="match status" value="1"/>
</dbReference>
<feature type="domain" description="Xylose isomerase-like TIM barrel" evidence="1">
    <location>
        <begin position="36"/>
        <end position="289"/>
    </location>
</feature>
<keyword evidence="3" id="KW-1185">Reference proteome</keyword>
<keyword evidence="2" id="KW-0413">Isomerase</keyword>
<gene>
    <name evidence="2" type="ORF">R7226_13525</name>
</gene>
<comment type="caution">
    <text evidence="2">The sequence shown here is derived from an EMBL/GenBank/DDBJ whole genome shotgun (WGS) entry which is preliminary data.</text>
</comment>
<sequence>MEVRTGLRRVAGAPISWGVCEVPGWGAMLPPDRVFAEMSALGIGATELGPLDDWLPLDAGAIRAALEPHGLALVGGFVPLVLHEHDAEPALARARHVATKMAAAGADTFVLAIVGADDWSLPEQPLDAAGWKRLGSHVDAVAELTQSLGLTTVVHPHVGTLVERAEEVERLLETTAAGWCLDPGHLLIGGYDPIDFARRHGDRVAHVHLKDVDLAVAARLNAGELTLMEAVQADLFRPLGEGDAQIAALVRQLAAHGYDGWTVLEQDTAITGAPPAPGEGPARDVAASLAFLAETAAALPGAAR</sequence>
<evidence type="ECO:0000313" key="2">
    <source>
        <dbReference type="EMBL" id="MDW5595363.1"/>
    </source>
</evidence>
<proteinExistence type="predicted"/>
<dbReference type="RefSeq" id="WP_318597700.1">
    <property type="nucleotide sequence ID" value="NZ_JAWSTH010000031.1"/>
</dbReference>
<dbReference type="Proteomes" id="UP001284601">
    <property type="component" value="Unassembled WGS sequence"/>
</dbReference>
<dbReference type="PANTHER" id="PTHR12110:SF41">
    <property type="entry name" value="INOSOSE DEHYDRATASE"/>
    <property type="match status" value="1"/>
</dbReference>
<organism evidence="2 3">
    <name type="scientific">Conexibacter stalactiti</name>
    <dbReference type="NCBI Taxonomy" id="1940611"/>
    <lineage>
        <taxon>Bacteria</taxon>
        <taxon>Bacillati</taxon>
        <taxon>Actinomycetota</taxon>
        <taxon>Thermoleophilia</taxon>
        <taxon>Solirubrobacterales</taxon>
        <taxon>Conexibacteraceae</taxon>
        <taxon>Conexibacter</taxon>
    </lineage>
</organism>
<dbReference type="InterPro" id="IPR036237">
    <property type="entry name" value="Xyl_isomerase-like_sf"/>
</dbReference>
<evidence type="ECO:0000313" key="3">
    <source>
        <dbReference type="Proteomes" id="UP001284601"/>
    </source>
</evidence>
<name>A0ABU4HPX7_9ACTN</name>
<reference evidence="3" key="1">
    <citation type="submission" date="2023-07" db="EMBL/GenBank/DDBJ databases">
        <title>Conexibacter stalactiti sp. nov., isolated from stalactites in a lava cave and emended description of the genus Conexibacter.</title>
        <authorList>
            <person name="Lee S.D."/>
        </authorList>
    </citation>
    <scope>NUCLEOTIDE SEQUENCE [LARGE SCALE GENOMIC DNA]</scope>
    <source>
        <strain evidence="3">KCTC 39840</strain>
    </source>
</reference>
<accession>A0ABU4HPX7</accession>
<dbReference type="InterPro" id="IPR050312">
    <property type="entry name" value="IolE/XylAMocC-like"/>
</dbReference>
<dbReference type="InterPro" id="IPR013022">
    <property type="entry name" value="Xyl_isomerase-like_TIM-brl"/>
</dbReference>